<keyword evidence="4" id="KW-0233">DNA recombination</keyword>
<feature type="transmembrane region" description="Helical" evidence="6">
    <location>
        <begin position="7"/>
        <end position="29"/>
    </location>
</feature>
<feature type="coiled-coil region" evidence="5">
    <location>
        <begin position="48"/>
        <end position="75"/>
    </location>
</feature>
<evidence type="ECO:0000256" key="6">
    <source>
        <dbReference type="SAM" id="Phobius"/>
    </source>
</evidence>
<dbReference type="PATRIC" id="fig|1236703.3.peg.474"/>
<reference evidence="7 8" key="1">
    <citation type="journal article" date="2014" name="Environ. Microbiol.">
        <title>Genomic signatures of obligate host dependence in the luminous bacterial symbiont of a vertebrate.</title>
        <authorList>
            <person name="Hendry T.A."/>
            <person name="de Wet J.R."/>
            <person name="Dunlap P.V."/>
        </authorList>
    </citation>
    <scope>NUCLEOTIDE SEQUENCE [LARGE SCALE GENOMIC DNA]</scope>
    <source>
        <strain evidence="7 8">Akat1</strain>
    </source>
</reference>
<dbReference type="STRING" id="28176.CF66_1020"/>
<feature type="coiled-coil region" evidence="5">
    <location>
        <begin position="104"/>
        <end position="163"/>
    </location>
</feature>
<dbReference type="InterPro" id="IPR003798">
    <property type="entry name" value="DNA_recombination_RmuC"/>
</dbReference>
<feature type="coiled-coil region" evidence="5">
    <location>
        <begin position="202"/>
        <end position="236"/>
    </location>
</feature>
<evidence type="ECO:0000256" key="5">
    <source>
        <dbReference type="SAM" id="Coils"/>
    </source>
</evidence>
<keyword evidence="8" id="KW-1185">Reference proteome</keyword>
<keyword evidence="3 5" id="KW-0175">Coiled coil</keyword>
<dbReference type="RefSeq" id="WP_016503809.1">
    <property type="nucleotide sequence ID" value="NZ_AMSD01000001.1"/>
</dbReference>
<evidence type="ECO:0000313" key="8">
    <source>
        <dbReference type="Proteomes" id="UP000053688"/>
    </source>
</evidence>
<keyword evidence="6" id="KW-1133">Transmembrane helix</keyword>
<protein>
    <submittedName>
        <fullName evidence="7">RmuC</fullName>
    </submittedName>
</protein>
<dbReference type="GO" id="GO:0006310">
    <property type="term" value="P:DNA recombination"/>
    <property type="evidence" value="ECO:0007669"/>
    <property type="project" value="UniProtKB-KW"/>
</dbReference>
<accession>S3E1F3</accession>
<comment type="similarity">
    <text evidence="2">Belongs to the RmuC family.</text>
</comment>
<comment type="function">
    <text evidence="1">Involved in DNA recombination.</text>
</comment>
<dbReference type="Pfam" id="PF02646">
    <property type="entry name" value="RmuC"/>
    <property type="match status" value="1"/>
</dbReference>
<dbReference type="Proteomes" id="UP000053688">
    <property type="component" value="Unassembled WGS sequence"/>
</dbReference>
<proteinExistence type="inferred from homology"/>
<name>S3E1F3_9GAMM</name>
<evidence type="ECO:0000313" key="7">
    <source>
        <dbReference type="EMBL" id="EPE38011.1"/>
    </source>
</evidence>
<evidence type="ECO:0000256" key="1">
    <source>
        <dbReference type="ARBA" id="ARBA00003416"/>
    </source>
</evidence>
<organism evidence="7 8">
    <name type="scientific">Candidatus Photodesmus katoptron Akat1</name>
    <dbReference type="NCBI Taxonomy" id="1236703"/>
    <lineage>
        <taxon>Bacteria</taxon>
        <taxon>Pseudomonadati</taxon>
        <taxon>Pseudomonadota</taxon>
        <taxon>Gammaproteobacteria</taxon>
        <taxon>Vibrionales</taxon>
        <taxon>Vibrionaceae</taxon>
        <taxon>Candidatus Photodesmus</taxon>
    </lineage>
</organism>
<keyword evidence="6" id="KW-0472">Membrane</keyword>
<gene>
    <name evidence="7" type="ORF">O1U_0474</name>
</gene>
<dbReference type="eggNOG" id="COG1322">
    <property type="taxonomic scope" value="Bacteria"/>
</dbReference>
<dbReference type="PANTHER" id="PTHR30563">
    <property type="entry name" value="DNA RECOMBINATION PROTEIN RMUC"/>
    <property type="match status" value="1"/>
</dbReference>
<evidence type="ECO:0000256" key="4">
    <source>
        <dbReference type="ARBA" id="ARBA00023172"/>
    </source>
</evidence>
<dbReference type="PANTHER" id="PTHR30563:SF0">
    <property type="entry name" value="DNA RECOMBINATION PROTEIN RMUC"/>
    <property type="match status" value="1"/>
</dbReference>
<sequence length="495" mass="57889">MQWMIKYPSILASSIGIAIFFGVIVGWFVKQKMQFKIELLEKNFSNNEQFYSSQLEQAEKKLIQTQHELISERDKFSYELKKNHGKLMAMNEKLNHFEIFKQESKKYADELNHTKKQKHQLEVELKTQEIHYKQQNKANLEKLQFLEKSEERLKQQFEYLANKLFETKTAKIEKKNEQNLTSILLPFKEQLIEFKTQINNTLNQEAKERHTLVHELKNLQRLNEKMACEAVNLTQALKGDNKQQGNWGEVVLARVLTESGLREGHEYKIQVNLKNEFGKTYQPDVIVYLPKNRQVIIDSKMALTAFERYFNSSSAQEKKNALKDHLSTLRTHIKGLSSKDYHKLKEIKSLDYVLMFIPVEPAFQIAVQSDPGLLKNALEQNIILSSPTTLLVALRTIDNLWKNERQNQNTQIIAERASKLYDKVRLFIDDMEDLGRILDKSQQNYQAAINKLTCGKGNIIRQIESFRKLGVKIKRPISIHLSKIALSEDENFMQK</sequence>
<evidence type="ECO:0000256" key="3">
    <source>
        <dbReference type="ARBA" id="ARBA00023054"/>
    </source>
</evidence>
<comment type="caution">
    <text evidence="7">The sequence shown here is derived from an EMBL/GenBank/DDBJ whole genome shotgun (WGS) entry which is preliminary data.</text>
</comment>
<keyword evidence="6" id="KW-0812">Transmembrane</keyword>
<evidence type="ECO:0000256" key="2">
    <source>
        <dbReference type="ARBA" id="ARBA00009840"/>
    </source>
</evidence>
<dbReference type="EMBL" id="AMSD01000001">
    <property type="protein sequence ID" value="EPE38011.1"/>
    <property type="molecule type" value="Genomic_DNA"/>
</dbReference>
<dbReference type="AlphaFoldDB" id="S3E1F3"/>